<evidence type="ECO:0008006" key="13">
    <source>
        <dbReference type="Google" id="ProtNLM"/>
    </source>
</evidence>
<keyword evidence="12" id="KW-1185">Reference proteome</keyword>
<feature type="compositionally biased region" description="Gly residues" evidence="8">
    <location>
        <begin position="339"/>
        <end position="356"/>
    </location>
</feature>
<dbReference type="PROSITE" id="PS50102">
    <property type="entry name" value="RRM"/>
    <property type="match status" value="1"/>
</dbReference>
<dbReference type="InterPro" id="IPR035979">
    <property type="entry name" value="RBD_domain_sf"/>
</dbReference>
<dbReference type="GO" id="GO:0003723">
    <property type="term" value="F:RNA binding"/>
    <property type="evidence" value="ECO:0007669"/>
    <property type="project" value="UniProtKB-UniRule"/>
</dbReference>
<dbReference type="GO" id="GO:0008270">
    <property type="term" value="F:zinc ion binding"/>
    <property type="evidence" value="ECO:0007669"/>
    <property type="project" value="UniProtKB-KW"/>
</dbReference>
<feature type="region of interest" description="Disordered" evidence="8">
    <location>
        <begin position="520"/>
        <end position="619"/>
    </location>
</feature>
<dbReference type="Gene3D" id="1.20.1390.10">
    <property type="entry name" value="PWI domain"/>
    <property type="match status" value="1"/>
</dbReference>
<evidence type="ECO:0000256" key="8">
    <source>
        <dbReference type="SAM" id="MobiDB-lite"/>
    </source>
</evidence>
<dbReference type="InterPro" id="IPR045137">
    <property type="entry name" value="RBM26/27"/>
</dbReference>
<accession>A0A0E9NGC9</accession>
<feature type="domain" description="C3H1-type" evidence="10">
    <location>
        <begin position="286"/>
        <end position="314"/>
    </location>
</feature>
<evidence type="ECO:0000259" key="9">
    <source>
        <dbReference type="PROSITE" id="PS50102"/>
    </source>
</evidence>
<feature type="domain" description="RRM" evidence="9">
    <location>
        <begin position="373"/>
        <end position="444"/>
    </location>
</feature>
<evidence type="ECO:0000256" key="2">
    <source>
        <dbReference type="ARBA" id="ARBA00022771"/>
    </source>
</evidence>
<dbReference type="PROSITE" id="PS50103">
    <property type="entry name" value="ZF_C3H1"/>
    <property type="match status" value="1"/>
</dbReference>
<dbReference type="Pfam" id="PF01480">
    <property type="entry name" value="PWI"/>
    <property type="match status" value="1"/>
</dbReference>
<keyword evidence="2 7" id="KW-0863">Zinc-finger</keyword>
<gene>
    <name evidence="11" type="ORF">G7K_3027-t1</name>
</gene>
<evidence type="ECO:0000313" key="11">
    <source>
        <dbReference type="EMBL" id="GAO48863.1"/>
    </source>
</evidence>
<feature type="zinc finger region" description="C3H1-type" evidence="7">
    <location>
        <begin position="286"/>
        <end position="314"/>
    </location>
</feature>
<dbReference type="InterPro" id="IPR012677">
    <property type="entry name" value="Nucleotide-bd_a/b_plait_sf"/>
</dbReference>
<reference evidence="11 12" key="1">
    <citation type="journal article" date="2011" name="J. Gen. Appl. Microbiol.">
        <title>Draft genome sequencing of the enigmatic yeast Saitoella complicata.</title>
        <authorList>
            <person name="Nishida H."/>
            <person name="Hamamoto M."/>
            <person name="Sugiyama J."/>
        </authorList>
    </citation>
    <scope>NUCLEOTIDE SEQUENCE [LARGE SCALE GENOMIC DNA]</scope>
    <source>
        <strain evidence="11 12">NRRL Y-17804</strain>
    </source>
</reference>
<evidence type="ECO:0000313" key="12">
    <source>
        <dbReference type="Proteomes" id="UP000033140"/>
    </source>
</evidence>
<dbReference type="SUPFAM" id="SSF54928">
    <property type="entry name" value="RNA-binding domain, RBD"/>
    <property type="match status" value="1"/>
</dbReference>
<feature type="compositionally biased region" description="Low complexity" evidence="8">
    <location>
        <begin position="553"/>
        <end position="569"/>
    </location>
</feature>
<feature type="region of interest" description="Disordered" evidence="8">
    <location>
        <begin position="189"/>
        <end position="226"/>
    </location>
</feature>
<feature type="region of interest" description="Disordered" evidence="8">
    <location>
        <begin position="339"/>
        <end position="367"/>
    </location>
</feature>
<dbReference type="STRING" id="698492.A0A0E9NGC9"/>
<comment type="function">
    <text evidence="5">May be involved in the turnover of nuclear polyadenylated (pA+) RNA.</text>
</comment>
<evidence type="ECO:0000256" key="3">
    <source>
        <dbReference type="ARBA" id="ARBA00022833"/>
    </source>
</evidence>
<dbReference type="EMBL" id="BACD03000018">
    <property type="protein sequence ID" value="GAO48863.1"/>
    <property type="molecule type" value="Genomic_DNA"/>
</dbReference>
<dbReference type="InterPro" id="IPR000571">
    <property type="entry name" value="Znf_CCCH"/>
</dbReference>
<protein>
    <recommendedName>
        <fullName evidence="13">C3H1-type domain-containing protein</fullName>
    </recommendedName>
</protein>
<dbReference type="AlphaFoldDB" id="A0A0E9NGC9"/>
<dbReference type="Gene3D" id="3.30.70.330">
    <property type="match status" value="1"/>
</dbReference>
<keyword evidence="3 7" id="KW-0862">Zinc</keyword>
<evidence type="ECO:0000259" key="10">
    <source>
        <dbReference type="PROSITE" id="PS50103"/>
    </source>
</evidence>
<reference evidence="11 12" key="2">
    <citation type="journal article" date="2014" name="J. Gen. Appl. Microbiol.">
        <title>The early diverging ascomycetous budding yeast Saitoella complicata has three histone deacetylases belonging to the Clr6, Hos2, and Rpd3 lineages.</title>
        <authorList>
            <person name="Nishida H."/>
            <person name="Matsumoto T."/>
            <person name="Kondo S."/>
            <person name="Hamamoto M."/>
            <person name="Yoshikawa H."/>
        </authorList>
    </citation>
    <scope>NUCLEOTIDE SEQUENCE [LARGE SCALE GENOMIC DNA]</scope>
    <source>
        <strain evidence="11 12">NRRL Y-17804</strain>
    </source>
</reference>
<dbReference type="OMA" id="ITYDSHA"/>
<dbReference type="InterPro" id="IPR036855">
    <property type="entry name" value="Znf_CCCH_sf"/>
</dbReference>
<evidence type="ECO:0000256" key="6">
    <source>
        <dbReference type="PROSITE-ProRule" id="PRU00176"/>
    </source>
</evidence>
<dbReference type="CDD" id="cd12257">
    <property type="entry name" value="RRM1_RBM26_like"/>
    <property type="match status" value="1"/>
</dbReference>
<evidence type="ECO:0000256" key="4">
    <source>
        <dbReference type="ARBA" id="ARBA00022884"/>
    </source>
</evidence>
<keyword evidence="1 7" id="KW-0479">Metal-binding</keyword>
<dbReference type="SMART" id="SM00356">
    <property type="entry name" value="ZnF_C3H1"/>
    <property type="match status" value="1"/>
</dbReference>
<dbReference type="Pfam" id="PF00642">
    <property type="entry name" value="zf-CCCH"/>
    <property type="match status" value="1"/>
</dbReference>
<organism evidence="11 12">
    <name type="scientific">Saitoella complicata (strain BCRC 22490 / CBS 7301 / JCM 7358 / NBRC 10748 / NRRL Y-17804)</name>
    <dbReference type="NCBI Taxonomy" id="698492"/>
    <lineage>
        <taxon>Eukaryota</taxon>
        <taxon>Fungi</taxon>
        <taxon>Dikarya</taxon>
        <taxon>Ascomycota</taxon>
        <taxon>Taphrinomycotina</taxon>
        <taxon>Taphrinomycotina incertae sedis</taxon>
        <taxon>Saitoella</taxon>
    </lineage>
</organism>
<sequence>MVTLCCENNTRFLIPLLVNESLCSLYTRLGVKHAGRGHVRYTSYAAAVRNLHHIASRRHSSVTDQNIPFKMFVNEAEVQQLTLWLAKQLKTLSDADTELMSEYVITVLTGIDDNAPVEEAKQTCTAQLGDFLGDKTEPFVGELFGVLQSKAYNGGSAPAAAPASRDLSATAPAFVPAAAQADVPMTAAPPTGPAAGSRKRSFGATDSTANNFTGTRNFKAPRQGGPGVSAGMMAPLPMPDLMSGMPNMPGMWPPNPEALAQAMQMMQNGGFPGMPPFPGMGGPQGGRKRGICHDYQRKGYCMRGDTCPYDHGMDAISLGKQDEEYDPSANLVFAGAARGGRGGARGGARGGRGGSMPGRTEFRRGEQEDKTITTLVVDNVPEDKHDVDSIKEYFSQFGTVEEVNLEGRKRASIKFPDWDTAKKAWSDPAPIFHNRFVKVYWKKSENESTDGRPPKPEEPPIDMEEVKRKAAEAQRLFEERKAKKAEMEQRRLELEKQKEAFLTKQSAEQKALMERIKAAGATAGAATAEGTAAEVDEDEMAIETEQKPEGQSEALKAQLAALQAEAEALGVSVEDAPEGSYRGRGRGRGRGGSYRGGFDPSFRGRGRGRGRGGFVGGGSMKLDNRTKKVAIGNLAGDKEEALREYLFTVGEYENVERDSTGKQVVTFKDRRTAEKFMAVASKEIPNVGSVELTWVNPPPRPANSMPSAFSTTPSAVQTLPSEEFPGMDARMDGDERMYYDEDEQMA</sequence>
<evidence type="ECO:0000256" key="1">
    <source>
        <dbReference type="ARBA" id="ARBA00022723"/>
    </source>
</evidence>
<keyword evidence="4 6" id="KW-0694">RNA-binding</keyword>
<feature type="region of interest" description="Disordered" evidence="8">
    <location>
        <begin position="697"/>
        <end position="746"/>
    </location>
</feature>
<feature type="compositionally biased region" description="Polar residues" evidence="8">
    <location>
        <begin position="704"/>
        <end position="720"/>
    </location>
</feature>
<dbReference type="InterPro" id="IPR000504">
    <property type="entry name" value="RRM_dom"/>
</dbReference>
<feature type="compositionally biased region" description="Low complexity" evidence="8">
    <location>
        <begin position="520"/>
        <end position="533"/>
    </location>
</feature>
<dbReference type="Gene3D" id="4.10.1000.10">
    <property type="entry name" value="Zinc finger, CCCH-type"/>
    <property type="match status" value="1"/>
</dbReference>
<dbReference type="GO" id="GO:0005634">
    <property type="term" value="C:nucleus"/>
    <property type="evidence" value="ECO:0007669"/>
    <property type="project" value="TreeGrafter"/>
</dbReference>
<reference evidence="11 12" key="3">
    <citation type="journal article" date="2015" name="Genome Announc.">
        <title>Draft Genome Sequence of the Archiascomycetous Yeast Saitoella complicata.</title>
        <authorList>
            <person name="Yamauchi K."/>
            <person name="Kondo S."/>
            <person name="Hamamoto M."/>
            <person name="Takahashi Y."/>
            <person name="Ogura Y."/>
            <person name="Hayashi T."/>
            <person name="Nishida H."/>
        </authorList>
    </citation>
    <scope>NUCLEOTIDE SEQUENCE [LARGE SCALE GENOMIC DNA]</scope>
    <source>
        <strain evidence="11 12">NRRL Y-17804</strain>
    </source>
</reference>
<dbReference type="InterPro" id="IPR002483">
    <property type="entry name" value="PWI_dom"/>
</dbReference>
<dbReference type="SUPFAM" id="SSF90229">
    <property type="entry name" value="CCCH zinc finger"/>
    <property type="match status" value="1"/>
</dbReference>
<dbReference type="Proteomes" id="UP000033140">
    <property type="component" value="Unassembled WGS sequence"/>
</dbReference>
<evidence type="ECO:0000256" key="5">
    <source>
        <dbReference type="ARBA" id="ARBA00043866"/>
    </source>
</evidence>
<evidence type="ECO:0000256" key="7">
    <source>
        <dbReference type="PROSITE-ProRule" id="PRU00723"/>
    </source>
</evidence>
<name>A0A0E9NGC9_SAICN</name>
<dbReference type="PANTHER" id="PTHR14398">
    <property type="entry name" value="RNA RECOGNITION RRM/RNP DOMAIN"/>
    <property type="match status" value="1"/>
</dbReference>
<proteinExistence type="predicted"/>
<feature type="compositionally biased region" description="Polar residues" evidence="8">
    <location>
        <begin position="204"/>
        <end position="216"/>
    </location>
</feature>
<feature type="region of interest" description="Disordered" evidence="8">
    <location>
        <begin position="444"/>
        <end position="469"/>
    </location>
</feature>
<dbReference type="PANTHER" id="PTHR14398:SF0">
    <property type="entry name" value="ZINC FINGER PROTEIN SWM"/>
    <property type="match status" value="1"/>
</dbReference>
<feature type="compositionally biased region" description="Basic and acidic residues" evidence="8">
    <location>
        <begin position="729"/>
        <end position="739"/>
    </location>
</feature>
<comment type="caution">
    <text evidence="11">The sequence shown here is derived from an EMBL/GenBank/DDBJ whole genome shotgun (WGS) entry which is preliminary data.</text>
</comment>